<dbReference type="InterPro" id="IPR008909">
    <property type="entry name" value="DALR_anticod-bd"/>
</dbReference>
<dbReference type="Pfam" id="PF00750">
    <property type="entry name" value="tRNA-synt_1d"/>
    <property type="match status" value="1"/>
</dbReference>
<evidence type="ECO:0000313" key="13">
    <source>
        <dbReference type="Proteomes" id="UP000300879"/>
    </source>
</evidence>
<dbReference type="RefSeq" id="WP_138225044.1">
    <property type="nucleotide sequence ID" value="NZ_CP040396.1"/>
</dbReference>
<dbReference type="SMART" id="SM00836">
    <property type="entry name" value="DALR_1"/>
    <property type="match status" value="1"/>
</dbReference>
<dbReference type="Gene3D" id="1.10.730.10">
    <property type="entry name" value="Isoleucyl-tRNA Synthetase, Domain 1"/>
    <property type="match status" value="1"/>
</dbReference>
<feature type="domain" description="DALR anticodon binding" evidence="10">
    <location>
        <begin position="512"/>
        <end position="629"/>
    </location>
</feature>
<feature type="domain" description="Arginyl tRNA synthetase N-terminal" evidence="11">
    <location>
        <begin position="4"/>
        <end position="98"/>
    </location>
</feature>
<evidence type="ECO:0000256" key="3">
    <source>
        <dbReference type="ARBA" id="ARBA00022741"/>
    </source>
</evidence>
<dbReference type="GO" id="GO:0005524">
    <property type="term" value="F:ATP binding"/>
    <property type="evidence" value="ECO:0007669"/>
    <property type="project" value="UniProtKB-UniRule"/>
</dbReference>
<evidence type="ECO:0000256" key="1">
    <source>
        <dbReference type="ARBA" id="ARBA00005594"/>
    </source>
</evidence>
<evidence type="ECO:0000313" key="12">
    <source>
        <dbReference type="EMBL" id="QCT01947.1"/>
    </source>
</evidence>
<keyword evidence="8" id="KW-0963">Cytoplasm</keyword>
<accession>A0A4P8XHD7</accession>
<organism evidence="12 13">
    <name type="scientific">Paenibacillus algicola</name>
    <dbReference type="NCBI Taxonomy" id="2565926"/>
    <lineage>
        <taxon>Bacteria</taxon>
        <taxon>Bacillati</taxon>
        <taxon>Bacillota</taxon>
        <taxon>Bacilli</taxon>
        <taxon>Bacillales</taxon>
        <taxon>Paenibacillaceae</taxon>
        <taxon>Paenibacillus</taxon>
    </lineage>
</organism>
<dbReference type="SUPFAM" id="SSF55190">
    <property type="entry name" value="Arginyl-tRNA synthetase (ArgRS), N-terminal 'additional' domain"/>
    <property type="match status" value="1"/>
</dbReference>
<evidence type="ECO:0000256" key="8">
    <source>
        <dbReference type="HAMAP-Rule" id="MF_00123"/>
    </source>
</evidence>
<protein>
    <recommendedName>
        <fullName evidence="8">Arginine--tRNA ligase</fullName>
        <ecNumber evidence="8">6.1.1.19</ecNumber>
    </recommendedName>
    <alternativeName>
        <fullName evidence="8">Arginyl-tRNA synthetase</fullName>
        <shortName evidence="8">ArgRS</shortName>
    </alternativeName>
</protein>
<dbReference type="InterPro" id="IPR036695">
    <property type="entry name" value="Arg-tRNA-synth_N_sf"/>
</dbReference>
<evidence type="ECO:0000256" key="6">
    <source>
        <dbReference type="ARBA" id="ARBA00023146"/>
    </source>
</evidence>
<keyword evidence="2 8" id="KW-0436">Ligase</keyword>
<evidence type="ECO:0000256" key="7">
    <source>
        <dbReference type="ARBA" id="ARBA00049339"/>
    </source>
</evidence>
<proteinExistence type="inferred from homology"/>
<dbReference type="InterPro" id="IPR014729">
    <property type="entry name" value="Rossmann-like_a/b/a_fold"/>
</dbReference>
<sequence>MLSQFIKSSVLTAVQEILSLSGQPASDEASLRIQIQQPANMKHGDYSTNAAMQLAKTLRKPPLSIAQMITEVLQQNPKFSELFPQIDIVAPGFINFKIHWTAWAKMNTEKSEPAGQKVVIEHTSINPNKSAHIGHLRNSCIGDTLVRLLRKNGYHVEVHNYIDDLGNQLADTLVGLLQQPINGSHKRFGDFCWDVYAAVNRAYKEKPDLLQKRTEVLHALEKGDQNIAWIGLITAERIVREHLEEMQQFGIEYDLLVWESSIVKEGFWNTAFHLLQQTPLFVQETQGKLAGCWVLKQNHSDDESSGGMRTLEQDHSLDKVLVRSNGILTYTAKDIAYHLWKYGLLQNDFSYTGFTEGVWTTAPNNTGQIKTFGRADAVINVIDYRQQYPQAMVKQALEVLGFQEEAQKLRHVSYGVVSLSPAAAEELGVDTSERKASYAMSGRQGIGIKVAELIERVEAFIEDHRSDKNGLASRDIAIASIRYYLLRFALQTEVVFDLKQATEISGNTGVYLLYSYARSLSVLNKAGLKNQLPEAPEHIEALEVQEHALLRHISMWNETLAEAAQELSPSTICNYAYELASLFNHFYAACPILKSEGPLHQLRVWLTLLFRDTLKEALDVLGLPAPERM</sequence>
<evidence type="ECO:0000256" key="2">
    <source>
        <dbReference type="ARBA" id="ARBA00022598"/>
    </source>
</evidence>
<dbReference type="SMART" id="SM01016">
    <property type="entry name" value="Arg_tRNA_synt_N"/>
    <property type="match status" value="1"/>
</dbReference>
<evidence type="ECO:0000256" key="9">
    <source>
        <dbReference type="RuleBase" id="RU363038"/>
    </source>
</evidence>
<dbReference type="InterPro" id="IPR009080">
    <property type="entry name" value="tRNAsynth_Ia_anticodon-bd"/>
</dbReference>
<comment type="caution">
    <text evidence="8">Lacks conserved residue(s) required for the propagation of feature annotation.</text>
</comment>
<dbReference type="KEGG" id="palo:E6C60_1229"/>
<comment type="catalytic activity">
    <reaction evidence="7 8">
        <text>tRNA(Arg) + L-arginine + ATP = L-arginyl-tRNA(Arg) + AMP + diphosphate</text>
        <dbReference type="Rhea" id="RHEA:20301"/>
        <dbReference type="Rhea" id="RHEA-COMP:9658"/>
        <dbReference type="Rhea" id="RHEA-COMP:9673"/>
        <dbReference type="ChEBI" id="CHEBI:30616"/>
        <dbReference type="ChEBI" id="CHEBI:32682"/>
        <dbReference type="ChEBI" id="CHEBI:33019"/>
        <dbReference type="ChEBI" id="CHEBI:78442"/>
        <dbReference type="ChEBI" id="CHEBI:78513"/>
        <dbReference type="ChEBI" id="CHEBI:456215"/>
        <dbReference type="EC" id="6.1.1.19"/>
    </reaction>
</comment>
<keyword evidence="6 8" id="KW-0030">Aminoacyl-tRNA synthetase</keyword>
<comment type="similarity">
    <text evidence="1 8 9">Belongs to the class-I aminoacyl-tRNA synthetase family.</text>
</comment>
<keyword evidence="3 8" id="KW-0547">Nucleotide-binding</keyword>
<dbReference type="PRINTS" id="PR01038">
    <property type="entry name" value="TRNASYNTHARG"/>
</dbReference>
<dbReference type="GO" id="GO:0005737">
    <property type="term" value="C:cytoplasm"/>
    <property type="evidence" value="ECO:0007669"/>
    <property type="project" value="UniProtKB-SubCell"/>
</dbReference>
<dbReference type="InterPro" id="IPR035684">
    <property type="entry name" value="ArgRS_core"/>
</dbReference>
<keyword evidence="4 8" id="KW-0067">ATP-binding</keyword>
<dbReference type="Gene3D" id="3.40.50.620">
    <property type="entry name" value="HUPs"/>
    <property type="match status" value="1"/>
</dbReference>
<dbReference type="HAMAP" id="MF_00123">
    <property type="entry name" value="Arg_tRNA_synth"/>
    <property type="match status" value="1"/>
</dbReference>
<dbReference type="FunFam" id="1.10.730.10:FF:000006">
    <property type="entry name" value="Arginyl-tRNA synthetase 2, mitochondrial"/>
    <property type="match status" value="1"/>
</dbReference>
<keyword evidence="13" id="KW-1185">Reference proteome</keyword>
<dbReference type="PANTHER" id="PTHR11956:SF5">
    <property type="entry name" value="ARGININE--TRNA LIGASE, CYTOPLASMIC"/>
    <property type="match status" value="1"/>
</dbReference>
<gene>
    <name evidence="8" type="primary">argS</name>
    <name evidence="12" type="ORF">E6C60_1229</name>
</gene>
<dbReference type="Pfam" id="PF03485">
    <property type="entry name" value="Arg_tRNA_synt_N"/>
    <property type="match status" value="1"/>
</dbReference>
<dbReference type="AlphaFoldDB" id="A0A4P8XHD7"/>
<dbReference type="EMBL" id="CP040396">
    <property type="protein sequence ID" value="QCT01947.1"/>
    <property type="molecule type" value="Genomic_DNA"/>
</dbReference>
<dbReference type="Gene3D" id="3.30.1360.70">
    <property type="entry name" value="Arginyl tRNA synthetase N-terminal domain"/>
    <property type="match status" value="1"/>
</dbReference>
<dbReference type="Proteomes" id="UP000300879">
    <property type="component" value="Chromosome"/>
</dbReference>
<comment type="subcellular location">
    <subcellularLocation>
        <location evidence="8">Cytoplasm</location>
    </subcellularLocation>
</comment>
<name>A0A4P8XHD7_9BACL</name>
<reference evidence="12 13" key="1">
    <citation type="submission" date="2019-05" db="EMBL/GenBank/DDBJ databases">
        <authorList>
            <person name="Chen C."/>
        </authorList>
    </citation>
    <scope>NUCLEOTIDE SEQUENCE [LARGE SCALE GENOMIC DNA]</scope>
    <source>
        <strain evidence="12 13">HB172198</strain>
    </source>
</reference>
<keyword evidence="5 8" id="KW-0648">Protein biosynthesis</keyword>
<dbReference type="GO" id="GO:0004814">
    <property type="term" value="F:arginine-tRNA ligase activity"/>
    <property type="evidence" value="ECO:0007669"/>
    <property type="project" value="UniProtKB-UniRule"/>
</dbReference>
<dbReference type="OrthoDB" id="9805987at2"/>
<comment type="subunit">
    <text evidence="8">Monomer.</text>
</comment>
<evidence type="ECO:0000259" key="10">
    <source>
        <dbReference type="SMART" id="SM00836"/>
    </source>
</evidence>
<dbReference type="GO" id="GO:0006420">
    <property type="term" value="P:arginyl-tRNA aminoacylation"/>
    <property type="evidence" value="ECO:0007669"/>
    <property type="project" value="UniProtKB-UniRule"/>
</dbReference>
<evidence type="ECO:0000256" key="5">
    <source>
        <dbReference type="ARBA" id="ARBA00022917"/>
    </source>
</evidence>
<dbReference type="InterPro" id="IPR001278">
    <property type="entry name" value="Arg-tRNA-ligase"/>
</dbReference>
<evidence type="ECO:0000259" key="11">
    <source>
        <dbReference type="SMART" id="SM01016"/>
    </source>
</evidence>
<dbReference type="InterPro" id="IPR005148">
    <property type="entry name" value="Arg-tRNA-synth_N"/>
</dbReference>
<dbReference type="SUPFAM" id="SSF52374">
    <property type="entry name" value="Nucleotidylyl transferase"/>
    <property type="match status" value="1"/>
</dbReference>
<dbReference type="PANTHER" id="PTHR11956">
    <property type="entry name" value="ARGINYL-TRNA SYNTHETASE"/>
    <property type="match status" value="1"/>
</dbReference>
<dbReference type="EC" id="6.1.1.19" evidence="8"/>
<evidence type="ECO:0000256" key="4">
    <source>
        <dbReference type="ARBA" id="ARBA00022840"/>
    </source>
</evidence>
<dbReference type="Pfam" id="PF05746">
    <property type="entry name" value="DALR_1"/>
    <property type="match status" value="1"/>
</dbReference>
<dbReference type="SUPFAM" id="SSF47323">
    <property type="entry name" value="Anticodon-binding domain of a subclass of class I aminoacyl-tRNA synthetases"/>
    <property type="match status" value="1"/>
</dbReference>